<dbReference type="GO" id="GO:0016042">
    <property type="term" value="P:lipid catabolic process"/>
    <property type="evidence" value="ECO:0007669"/>
    <property type="project" value="InterPro"/>
</dbReference>
<dbReference type="GO" id="GO:0050482">
    <property type="term" value="P:arachidonate secretion"/>
    <property type="evidence" value="ECO:0007669"/>
    <property type="project" value="InterPro"/>
</dbReference>
<dbReference type="PROSITE" id="PS00119">
    <property type="entry name" value="PA2_ASP"/>
    <property type="match status" value="1"/>
</dbReference>
<keyword evidence="4" id="KW-0479">Metal-binding</keyword>
<dbReference type="InterPro" id="IPR033113">
    <property type="entry name" value="PLA2_histidine"/>
</dbReference>
<comment type="subcellular location">
    <subcellularLocation>
        <location evidence="1 7">Secreted</location>
    </subcellularLocation>
</comment>
<gene>
    <name evidence="9" type="primary">PLA2G2F_5</name>
    <name evidence="9" type="ORF">OS493_026851</name>
</gene>
<feature type="binding site" evidence="4">
    <location>
        <position position="21"/>
    </location>
    <ligand>
        <name>Ca(2+)</name>
        <dbReference type="ChEBI" id="CHEBI:29108"/>
    </ligand>
</feature>
<comment type="caution">
    <text evidence="9">The sequence shown here is derived from an EMBL/GenBank/DDBJ whole genome shotgun (WGS) entry which is preliminary data.</text>
</comment>
<evidence type="ECO:0000313" key="10">
    <source>
        <dbReference type="Proteomes" id="UP001163046"/>
    </source>
</evidence>
<dbReference type="CDD" id="cd00125">
    <property type="entry name" value="PLA2c"/>
    <property type="match status" value="1"/>
</dbReference>
<dbReference type="SMART" id="SM00085">
    <property type="entry name" value="PA2c"/>
    <property type="match status" value="1"/>
</dbReference>
<evidence type="ECO:0000256" key="3">
    <source>
        <dbReference type="ARBA" id="ARBA00023157"/>
    </source>
</evidence>
<evidence type="ECO:0000256" key="7">
    <source>
        <dbReference type="RuleBase" id="RU361236"/>
    </source>
</evidence>
<dbReference type="SUPFAM" id="SSF48619">
    <property type="entry name" value="Phospholipase A2, PLA2"/>
    <property type="match status" value="1"/>
</dbReference>
<keyword evidence="2 7" id="KW-0964">Secreted</keyword>
<name>A0A9W9ZLU0_9CNID</name>
<comment type="catalytic activity">
    <reaction evidence="7">
        <text>a 1,2-diacyl-sn-glycero-3-phosphocholine + H2O = a 1-acyl-sn-glycero-3-phosphocholine + a fatty acid + H(+)</text>
        <dbReference type="Rhea" id="RHEA:15801"/>
        <dbReference type="ChEBI" id="CHEBI:15377"/>
        <dbReference type="ChEBI" id="CHEBI:15378"/>
        <dbReference type="ChEBI" id="CHEBI:28868"/>
        <dbReference type="ChEBI" id="CHEBI:57643"/>
        <dbReference type="ChEBI" id="CHEBI:58168"/>
        <dbReference type="EC" id="3.1.1.4"/>
    </reaction>
</comment>
<evidence type="ECO:0000256" key="1">
    <source>
        <dbReference type="ARBA" id="ARBA00004613"/>
    </source>
</evidence>
<feature type="domain" description="Phospholipase A2-like central" evidence="8">
    <location>
        <begin position="1"/>
        <end position="161"/>
    </location>
</feature>
<dbReference type="GO" id="GO:0005509">
    <property type="term" value="F:calcium ion binding"/>
    <property type="evidence" value="ECO:0007669"/>
    <property type="project" value="InterPro"/>
</dbReference>
<evidence type="ECO:0000256" key="5">
    <source>
        <dbReference type="PIRSR" id="PIRSR601211-3"/>
    </source>
</evidence>
<dbReference type="Pfam" id="PF00068">
    <property type="entry name" value="Phospholip_A2_1"/>
    <property type="match status" value="1"/>
</dbReference>
<dbReference type="InterPro" id="IPR033112">
    <property type="entry name" value="PLA2_Asp_AS"/>
</dbReference>
<dbReference type="GO" id="GO:0047498">
    <property type="term" value="F:calcium-dependent phospholipase A2 activity"/>
    <property type="evidence" value="ECO:0007669"/>
    <property type="project" value="TreeGrafter"/>
</dbReference>
<dbReference type="PRINTS" id="PR00389">
    <property type="entry name" value="PHPHLIPASEA2"/>
</dbReference>
<dbReference type="Gene3D" id="1.20.90.10">
    <property type="entry name" value="Phospholipase A2 domain"/>
    <property type="match status" value="1"/>
</dbReference>
<feature type="binding site" evidence="4">
    <location>
        <position position="23"/>
    </location>
    <ligand>
        <name>Ca(2+)</name>
        <dbReference type="ChEBI" id="CHEBI:29108"/>
    </ligand>
</feature>
<dbReference type="InterPro" id="IPR016090">
    <property type="entry name" value="PLA2-like_dom"/>
</dbReference>
<evidence type="ECO:0000256" key="6">
    <source>
        <dbReference type="RuleBase" id="RU003654"/>
    </source>
</evidence>
<dbReference type="GO" id="GO:0005543">
    <property type="term" value="F:phospholipid binding"/>
    <property type="evidence" value="ECO:0007669"/>
    <property type="project" value="TreeGrafter"/>
</dbReference>
<dbReference type="GO" id="GO:0005576">
    <property type="term" value="C:extracellular region"/>
    <property type="evidence" value="ECO:0007669"/>
    <property type="project" value="UniProtKB-SubCell"/>
</dbReference>
<dbReference type="EMBL" id="MU825896">
    <property type="protein sequence ID" value="KAJ7383665.1"/>
    <property type="molecule type" value="Genomic_DNA"/>
</dbReference>
<proteinExistence type="inferred from homology"/>
<keyword evidence="7" id="KW-0443">Lipid metabolism</keyword>
<evidence type="ECO:0000256" key="2">
    <source>
        <dbReference type="ARBA" id="ARBA00022525"/>
    </source>
</evidence>
<dbReference type="PANTHER" id="PTHR11716">
    <property type="entry name" value="PHOSPHOLIPASE A2 FAMILY MEMBER"/>
    <property type="match status" value="1"/>
</dbReference>
<comment type="similarity">
    <text evidence="6">Belongs to the phospholipase A2 family.</text>
</comment>
<dbReference type="EC" id="3.1.1.4" evidence="7"/>
<sequence length="161" mass="18309">MIYCATKRNPLDFNGYGCWCGLGGKGTPVDDLDRCCQAHDWCYDNVIASKVCPFNAAMYLMPYSITSCTSCICSSPSSSFFHPLLPRPKTYLHCQGPSASHDDRCSWDARFFSSALWKPASYYWYFGKCRHALCECDATAAKCFANSHYNEKYKHYSRKNC</sequence>
<dbReference type="GO" id="GO:0006644">
    <property type="term" value="P:phospholipid metabolic process"/>
    <property type="evidence" value="ECO:0007669"/>
    <property type="project" value="InterPro"/>
</dbReference>
<evidence type="ECO:0000256" key="4">
    <source>
        <dbReference type="PIRSR" id="PIRSR601211-2"/>
    </source>
</evidence>
<dbReference type="AlphaFoldDB" id="A0A9W9ZLU0"/>
<comment type="cofactor">
    <cofactor evidence="4">
        <name>Ca(2+)</name>
        <dbReference type="ChEBI" id="CHEBI:29108"/>
    </cofactor>
    <text evidence="4">Binds 1 Ca(2+) ion per subunit.</text>
</comment>
<keyword evidence="10" id="KW-1185">Reference proteome</keyword>
<feature type="binding site" evidence="4">
    <location>
        <position position="40"/>
    </location>
    <ligand>
        <name>Ca(2+)</name>
        <dbReference type="ChEBI" id="CHEBI:29108"/>
    </ligand>
</feature>
<evidence type="ECO:0000259" key="8">
    <source>
        <dbReference type="SMART" id="SM00085"/>
    </source>
</evidence>
<accession>A0A9W9ZLU0</accession>
<dbReference type="InterPro" id="IPR001211">
    <property type="entry name" value="PLA2"/>
</dbReference>
<dbReference type="PANTHER" id="PTHR11716:SF51">
    <property type="entry name" value="PHOSPHOLIPASE A2"/>
    <property type="match status" value="1"/>
</dbReference>
<reference evidence="9" key="1">
    <citation type="submission" date="2023-01" db="EMBL/GenBank/DDBJ databases">
        <title>Genome assembly of the deep-sea coral Lophelia pertusa.</title>
        <authorList>
            <person name="Herrera S."/>
            <person name="Cordes E."/>
        </authorList>
    </citation>
    <scope>NUCLEOTIDE SEQUENCE</scope>
    <source>
        <strain evidence="9">USNM1676648</strain>
        <tissue evidence="9">Polyp</tissue>
    </source>
</reference>
<evidence type="ECO:0000313" key="9">
    <source>
        <dbReference type="EMBL" id="KAJ7383665.1"/>
    </source>
</evidence>
<dbReference type="Proteomes" id="UP001163046">
    <property type="component" value="Unassembled WGS sequence"/>
</dbReference>
<keyword evidence="7 9" id="KW-0378">Hydrolase</keyword>
<organism evidence="9 10">
    <name type="scientific">Desmophyllum pertusum</name>
    <dbReference type="NCBI Taxonomy" id="174260"/>
    <lineage>
        <taxon>Eukaryota</taxon>
        <taxon>Metazoa</taxon>
        <taxon>Cnidaria</taxon>
        <taxon>Anthozoa</taxon>
        <taxon>Hexacorallia</taxon>
        <taxon>Scleractinia</taxon>
        <taxon>Caryophylliina</taxon>
        <taxon>Caryophylliidae</taxon>
        <taxon>Desmophyllum</taxon>
    </lineage>
</organism>
<dbReference type="PROSITE" id="PS00118">
    <property type="entry name" value="PA2_HIS"/>
    <property type="match status" value="1"/>
</dbReference>
<dbReference type="OrthoDB" id="5965128at2759"/>
<keyword evidence="3 5" id="KW-1015">Disulfide bond</keyword>
<feature type="disulfide bond" evidence="5">
    <location>
        <begin position="20"/>
        <end position="36"/>
    </location>
</feature>
<keyword evidence="4 7" id="KW-0106">Calcium</keyword>
<protein>
    <recommendedName>
        <fullName evidence="7">Phospholipase A2</fullName>
        <ecNumber evidence="7">3.1.1.4</ecNumber>
    </recommendedName>
</protein>
<dbReference type="InterPro" id="IPR036444">
    <property type="entry name" value="PLipase_A2_dom_sf"/>
</dbReference>